<dbReference type="PANTHER" id="PTHR22550:SF14">
    <property type="entry name" value="VWFA DOMAIN-CONTAINING PROTEIN"/>
    <property type="match status" value="1"/>
</dbReference>
<dbReference type="Gene3D" id="3.40.50.410">
    <property type="entry name" value="von Willebrand factor, type A domain"/>
    <property type="match status" value="1"/>
</dbReference>
<dbReference type="PANTHER" id="PTHR22550">
    <property type="entry name" value="SPORE GERMINATION PROTEIN"/>
    <property type="match status" value="1"/>
</dbReference>
<evidence type="ECO:0000313" key="5">
    <source>
        <dbReference type="EMBL" id="OYR15091.1"/>
    </source>
</evidence>
<dbReference type="Pfam" id="PF00515">
    <property type="entry name" value="TPR_1"/>
    <property type="match status" value="1"/>
</dbReference>
<dbReference type="PROSITE" id="PS50293">
    <property type="entry name" value="TPR_REGION"/>
    <property type="match status" value="1"/>
</dbReference>
<organism evidence="5 6">
    <name type="scientific">Brucella thiophenivorans</name>
    <dbReference type="NCBI Taxonomy" id="571255"/>
    <lineage>
        <taxon>Bacteria</taxon>
        <taxon>Pseudomonadati</taxon>
        <taxon>Pseudomonadota</taxon>
        <taxon>Alphaproteobacteria</taxon>
        <taxon>Hyphomicrobiales</taxon>
        <taxon>Brucellaceae</taxon>
        <taxon>Brucella/Ochrobactrum group</taxon>
        <taxon>Brucella</taxon>
    </lineage>
</organism>
<feature type="domain" description="VWFA" evidence="4">
    <location>
        <begin position="93"/>
        <end position="283"/>
    </location>
</feature>
<dbReference type="AlphaFoldDB" id="A0A256FKY3"/>
<dbReference type="InterPro" id="IPR036465">
    <property type="entry name" value="vWFA_dom_sf"/>
</dbReference>
<keyword evidence="3" id="KW-0812">Transmembrane</keyword>
<feature type="transmembrane region" description="Helical" evidence="3">
    <location>
        <begin position="6"/>
        <end position="25"/>
    </location>
</feature>
<dbReference type="OrthoDB" id="9807628at2"/>
<feature type="compositionally biased region" description="Basic and acidic residues" evidence="2">
    <location>
        <begin position="463"/>
        <end position="482"/>
    </location>
</feature>
<keyword evidence="3" id="KW-0472">Membrane</keyword>
<dbReference type="SMART" id="SM00028">
    <property type="entry name" value="TPR"/>
    <property type="match status" value="1"/>
</dbReference>
<dbReference type="Gene3D" id="1.25.40.10">
    <property type="entry name" value="Tetratricopeptide repeat domain"/>
    <property type="match status" value="1"/>
</dbReference>
<dbReference type="SUPFAM" id="SSF48452">
    <property type="entry name" value="TPR-like"/>
    <property type="match status" value="1"/>
</dbReference>
<sequence>MIESFHFLRPWWLMALVIPMAVIWLSSRAKDIRARWENMIAPHLLDSLLVLPTPGTRVRPSWVLAVILTLAVFATAGPTWQREVPPFVEDAAPLVIAVDLSQTMNAIDVTPSRLERAKLKIKDIVARRQGGKTAIIAYAGSAHQVLPLTDDATLLGTYAEALATRIVPVAGKNTTAALKMAEGALADAGAEGTVLFITDGVEAAASDAFAKKASFGILILGIGTSQGGLIKMADGGFLTDEGGDRTSAKLDVEAIKKLGTNDSIGVATSTDDDSDVRWVLEHVATHFAAKKTGDGDQWKDSGWLLLFPTALLFALTFRRGWMVRVGVFLLSARLFLVPSTASASDLTDMWLTEDQQGRLAYERGDFSDASAHFRDPMWRGTAFYRAKKYAEAIDAFATVDTPESWYNQGNALIHLGKYDEAVAAYNKALETRKGWTYAQSNLATAERLLAANKKDDDDPPQEPNERPDQVQFDDKGKKGKEGQIDVAEQTSEMWMNNIQVSPTDLMARKFAIEAGGSEK</sequence>
<reference evidence="5 6" key="1">
    <citation type="submission" date="2017-07" db="EMBL/GenBank/DDBJ databases">
        <title>Phylogenetic study on the rhizospheric bacterium Ochrobactrum sp. A44.</title>
        <authorList>
            <person name="Krzyzanowska D.M."/>
            <person name="Ossowicki A."/>
            <person name="Rajewska M."/>
            <person name="Maciag T."/>
            <person name="Kaczynski Z."/>
            <person name="Czerwicka M."/>
            <person name="Jafra S."/>
        </authorList>
    </citation>
    <scope>NUCLEOTIDE SEQUENCE [LARGE SCALE GENOMIC DNA]</scope>
    <source>
        <strain evidence="5 6">DSM 7216</strain>
    </source>
</reference>
<proteinExistence type="predicted"/>
<comment type="caution">
    <text evidence="5">The sequence shown here is derived from an EMBL/GenBank/DDBJ whole genome shotgun (WGS) entry which is preliminary data.</text>
</comment>
<dbReference type="Proteomes" id="UP000215590">
    <property type="component" value="Unassembled WGS sequence"/>
</dbReference>
<protein>
    <submittedName>
        <fullName evidence="5">Tetratricopeptide repeat family protein</fullName>
    </submittedName>
</protein>
<evidence type="ECO:0000313" key="6">
    <source>
        <dbReference type="Proteomes" id="UP000215590"/>
    </source>
</evidence>
<dbReference type="EMBL" id="NNRJ01000051">
    <property type="protein sequence ID" value="OYR15091.1"/>
    <property type="molecule type" value="Genomic_DNA"/>
</dbReference>
<evidence type="ECO:0000259" key="4">
    <source>
        <dbReference type="PROSITE" id="PS50234"/>
    </source>
</evidence>
<keyword evidence="6" id="KW-1185">Reference proteome</keyword>
<dbReference type="InterPro" id="IPR019734">
    <property type="entry name" value="TPR_rpt"/>
</dbReference>
<feature type="region of interest" description="Disordered" evidence="2">
    <location>
        <begin position="453"/>
        <end position="482"/>
    </location>
</feature>
<dbReference type="PROSITE" id="PS50234">
    <property type="entry name" value="VWFA"/>
    <property type="match status" value="1"/>
</dbReference>
<feature type="repeat" description="TPR" evidence="1">
    <location>
        <begin position="402"/>
        <end position="435"/>
    </location>
</feature>
<dbReference type="InterPro" id="IPR050768">
    <property type="entry name" value="UPF0353/GerABKA_families"/>
</dbReference>
<dbReference type="Pfam" id="PF13519">
    <property type="entry name" value="VWA_2"/>
    <property type="match status" value="1"/>
</dbReference>
<keyword evidence="1" id="KW-0802">TPR repeat</keyword>
<dbReference type="RefSeq" id="WP_094508266.1">
    <property type="nucleotide sequence ID" value="NZ_JBHEEK010000003.1"/>
</dbReference>
<dbReference type="InterPro" id="IPR002035">
    <property type="entry name" value="VWF_A"/>
</dbReference>
<dbReference type="PROSITE" id="PS50005">
    <property type="entry name" value="TPR"/>
    <property type="match status" value="1"/>
</dbReference>
<feature type="transmembrane region" description="Helical" evidence="3">
    <location>
        <begin position="62"/>
        <end position="80"/>
    </location>
</feature>
<evidence type="ECO:0000256" key="1">
    <source>
        <dbReference type="PROSITE-ProRule" id="PRU00339"/>
    </source>
</evidence>
<dbReference type="InterPro" id="IPR011990">
    <property type="entry name" value="TPR-like_helical_dom_sf"/>
</dbReference>
<dbReference type="SMART" id="SM00327">
    <property type="entry name" value="VWA"/>
    <property type="match status" value="1"/>
</dbReference>
<keyword evidence="3" id="KW-1133">Transmembrane helix</keyword>
<accession>A0A256FKY3</accession>
<evidence type="ECO:0000256" key="2">
    <source>
        <dbReference type="SAM" id="MobiDB-lite"/>
    </source>
</evidence>
<name>A0A256FKY3_9HYPH</name>
<gene>
    <name evidence="5" type="ORF">CEV31_3171</name>
</gene>
<dbReference type="SUPFAM" id="SSF53300">
    <property type="entry name" value="vWA-like"/>
    <property type="match status" value="1"/>
</dbReference>
<evidence type="ECO:0000256" key="3">
    <source>
        <dbReference type="SAM" id="Phobius"/>
    </source>
</evidence>